<keyword evidence="1" id="KW-0812">Transmembrane</keyword>
<keyword evidence="3" id="KW-1185">Reference proteome</keyword>
<protein>
    <submittedName>
        <fullName evidence="2">Uncharacterized protein</fullName>
    </submittedName>
</protein>
<gene>
    <name evidence="2" type="ORF">ALE3EI_1961</name>
</gene>
<reference evidence="2 3" key="1">
    <citation type="submission" date="2020-04" db="EMBL/GenBank/DDBJ databases">
        <title>Genome sequence of Altibacter aquimarinus strain ALE3EI.</title>
        <authorList>
            <person name="Oh H.-M."/>
            <person name="Jang D."/>
        </authorList>
    </citation>
    <scope>NUCLEOTIDE SEQUENCE [LARGE SCALE GENOMIC DNA]</scope>
    <source>
        <strain evidence="2 3">ALE3EI</strain>
    </source>
</reference>
<accession>A0A7G8PVZ2</accession>
<organism evidence="2 3">
    <name type="scientific">Constantimarinum furrinae</name>
    <dbReference type="NCBI Taxonomy" id="2562285"/>
    <lineage>
        <taxon>Bacteria</taxon>
        <taxon>Pseudomonadati</taxon>
        <taxon>Bacteroidota</taxon>
        <taxon>Flavobacteriia</taxon>
        <taxon>Flavobacteriales</taxon>
        <taxon>Flavobacteriaceae</taxon>
        <taxon>Altibacter/Constantimarinum group</taxon>
        <taxon>Constantimarinum</taxon>
    </lineage>
</organism>
<name>A0A7G8PVZ2_9FLAO</name>
<evidence type="ECO:0000256" key="1">
    <source>
        <dbReference type="SAM" id="Phobius"/>
    </source>
</evidence>
<dbReference type="AlphaFoldDB" id="A0A7G8PVZ2"/>
<sequence>MGMSGIQGMITTLKNNKKLLSKRKKMFERDGFYQTGRYGKLEDHKKMRTFEFAQFQKDLFKKKKKETRNRRVKFLITLILTILVLWSLPYILDLIFYTEYFDMVVPGQ</sequence>
<evidence type="ECO:0000313" key="3">
    <source>
        <dbReference type="Proteomes" id="UP000515514"/>
    </source>
</evidence>
<keyword evidence="1" id="KW-0472">Membrane</keyword>
<feature type="transmembrane region" description="Helical" evidence="1">
    <location>
        <begin position="72"/>
        <end position="92"/>
    </location>
</feature>
<dbReference type="Proteomes" id="UP000515514">
    <property type="component" value="Chromosome"/>
</dbReference>
<dbReference type="EMBL" id="CP052909">
    <property type="protein sequence ID" value="QNJ98508.1"/>
    <property type="molecule type" value="Genomic_DNA"/>
</dbReference>
<proteinExistence type="predicted"/>
<dbReference type="KEGG" id="alti:ALE3EI_1961"/>
<evidence type="ECO:0000313" key="2">
    <source>
        <dbReference type="EMBL" id="QNJ98508.1"/>
    </source>
</evidence>
<keyword evidence="1" id="KW-1133">Transmembrane helix</keyword>